<dbReference type="CDD" id="cd00037">
    <property type="entry name" value="CLECT"/>
    <property type="match status" value="1"/>
</dbReference>
<dbReference type="Proteomes" id="UP001159042">
    <property type="component" value="Unassembled WGS sequence"/>
</dbReference>
<dbReference type="PANTHER" id="PTHR22803">
    <property type="entry name" value="MANNOSE, PHOSPHOLIPASE, LECTIN RECEPTOR RELATED"/>
    <property type="match status" value="1"/>
</dbReference>
<evidence type="ECO:0000256" key="2">
    <source>
        <dbReference type="SAM" id="SignalP"/>
    </source>
</evidence>
<dbReference type="InterPro" id="IPR016187">
    <property type="entry name" value="CTDL_fold"/>
</dbReference>
<dbReference type="InterPro" id="IPR001304">
    <property type="entry name" value="C-type_lectin-like"/>
</dbReference>
<evidence type="ECO:0000313" key="5">
    <source>
        <dbReference type="Proteomes" id="UP001159042"/>
    </source>
</evidence>
<accession>A0AAV8W0K9</accession>
<organism evidence="4 5">
    <name type="scientific">Exocentrus adspersus</name>
    <dbReference type="NCBI Taxonomy" id="1586481"/>
    <lineage>
        <taxon>Eukaryota</taxon>
        <taxon>Metazoa</taxon>
        <taxon>Ecdysozoa</taxon>
        <taxon>Arthropoda</taxon>
        <taxon>Hexapoda</taxon>
        <taxon>Insecta</taxon>
        <taxon>Pterygota</taxon>
        <taxon>Neoptera</taxon>
        <taxon>Endopterygota</taxon>
        <taxon>Coleoptera</taxon>
        <taxon>Polyphaga</taxon>
        <taxon>Cucujiformia</taxon>
        <taxon>Chrysomeloidea</taxon>
        <taxon>Cerambycidae</taxon>
        <taxon>Lamiinae</taxon>
        <taxon>Acanthocinini</taxon>
        <taxon>Exocentrus</taxon>
    </lineage>
</organism>
<dbReference type="Pfam" id="PF00059">
    <property type="entry name" value="Lectin_C"/>
    <property type="match status" value="1"/>
</dbReference>
<evidence type="ECO:0000313" key="4">
    <source>
        <dbReference type="EMBL" id="KAJ8919406.1"/>
    </source>
</evidence>
<feature type="chain" id="PRO_5043821348" description="C-type lectin domain-containing protein" evidence="2">
    <location>
        <begin position="18"/>
        <end position="198"/>
    </location>
</feature>
<sequence length="198" mass="23515">MELCFLVMVLLIHNSFQLPNGVEVKEPPPKSEYSDWYEIFYKSNPIIPFSRTKRKTYFIGKYFRVNFLQANLFCKLMDMHLITIQSKEENDEVNTILQNNNVTGDYWSSATRMFDGNTWIWMSTAKSLQYKNWGPGQPNNKNDHCILLTKANGDLIWNDRNCNCRFFFLCEKSEDETVLYVAQKNEPGIRKYYRSYFD</sequence>
<dbReference type="PROSITE" id="PS50041">
    <property type="entry name" value="C_TYPE_LECTIN_2"/>
    <property type="match status" value="1"/>
</dbReference>
<gene>
    <name evidence="4" type="ORF">NQ315_016499</name>
</gene>
<feature type="signal peptide" evidence="2">
    <location>
        <begin position="1"/>
        <end position="17"/>
    </location>
</feature>
<dbReference type="Gene3D" id="3.10.100.10">
    <property type="entry name" value="Mannose-Binding Protein A, subunit A"/>
    <property type="match status" value="1"/>
</dbReference>
<protein>
    <recommendedName>
        <fullName evidence="3">C-type lectin domain-containing protein</fullName>
    </recommendedName>
</protein>
<dbReference type="PROSITE" id="PS00615">
    <property type="entry name" value="C_TYPE_LECTIN_1"/>
    <property type="match status" value="1"/>
</dbReference>
<keyword evidence="1" id="KW-1015">Disulfide bond</keyword>
<dbReference type="InterPro" id="IPR050111">
    <property type="entry name" value="C-type_lectin/snaclec_domain"/>
</dbReference>
<dbReference type="InterPro" id="IPR016186">
    <property type="entry name" value="C-type_lectin-like/link_sf"/>
</dbReference>
<dbReference type="SUPFAM" id="SSF56436">
    <property type="entry name" value="C-type lectin-like"/>
    <property type="match status" value="1"/>
</dbReference>
<dbReference type="InterPro" id="IPR018378">
    <property type="entry name" value="C-type_lectin_CS"/>
</dbReference>
<dbReference type="AlphaFoldDB" id="A0AAV8W0K9"/>
<feature type="domain" description="C-type lectin" evidence="3">
    <location>
        <begin position="52"/>
        <end position="171"/>
    </location>
</feature>
<comment type="caution">
    <text evidence="4">The sequence shown here is derived from an EMBL/GenBank/DDBJ whole genome shotgun (WGS) entry which is preliminary data.</text>
</comment>
<dbReference type="EMBL" id="JANEYG010000018">
    <property type="protein sequence ID" value="KAJ8919406.1"/>
    <property type="molecule type" value="Genomic_DNA"/>
</dbReference>
<reference evidence="4 5" key="1">
    <citation type="journal article" date="2023" name="Insect Mol. Biol.">
        <title>Genome sequencing provides insights into the evolution of gene families encoding plant cell wall-degrading enzymes in longhorned beetles.</title>
        <authorList>
            <person name="Shin N.R."/>
            <person name="Okamura Y."/>
            <person name="Kirsch R."/>
            <person name="Pauchet Y."/>
        </authorList>
    </citation>
    <scope>NUCLEOTIDE SEQUENCE [LARGE SCALE GENOMIC DNA]</scope>
    <source>
        <strain evidence="4">EAD_L_NR</strain>
    </source>
</reference>
<keyword evidence="2" id="KW-0732">Signal</keyword>
<name>A0AAV8W0K9_9CUCU</name>
<evidence type="ECO:0000259" key="3">
    <source>
        <dbReference type="PROSITE" id="PS50041"/>
    </source>
</evidence>
<dbReference type="SMART" id="SM00034">
    <property type="entry name" value="CLECT"/>
    <property type="match status" value="1"/>
</dbReference>
<evidence type="ECO:0000256" key="1">
    <source>
        <dbReference type="ARBA" id="ARBA00023157"/>
    </source>
</evidence>
<proteinExistence type="predicted"/>
<keyword evidence="5" id="KW-1185">Reference proteome</keyword>